<evidence type="ECO:0000313" key="2">
    <source>
        <dbReference type="EMBL" id="RNL41364.1"/>
    </source>
</evidence>
<evidence type="ECO:0000313" key="3">
    <source>
        <dbReference type="Proteomes" id="UP000269591"/>
    </source>
</evidence>
<keyword evidence="1" id="KW-0472">Membrane</keyword>
<keyword evidence="3" id="KW-1185">Reference proteome</keyword>
<feature type="transmembrane region" description="Helical" evidence="1">
    <location>
        <begin position="7"/>
        <end position="25"/>
    </location>
</feature>
<dbReference type="OrthoDB" id="6623990at2"/>
<evidence type="ECO:0008006" key="4">
    <source>
        <dbReference type="Google" id="ProtNLM"/>
    </source>
</evidence>
<comment type="caution">
    <text evidence="2">The sequence shown here is derived from an EMBL/GenBank/DDBJ whole genome shotgun (WGS) entry which is preliminary data.</text>
</comment>
<reference evidence="3" key="1">
    <citation type="submission" date="2018-05" db="EMBL/GenBank/DDBJ databases">
        <title>Genome Sequencing of selected type strains of the family Eggerthellaceae.</title>
        <authorList>
            <person name="Danylec N."/>
            <person name="Stoll D.A."/>
            <person name="Doetsch A."/>
            <person name="Huch M."/>
        </authorList>
    </citation>
    <scope>NUCLEOTIDE SEQUENCE [LARGE SCALE GENOMIC DNA]</scope>
    <source>
        <strain evidence="3">DSM 24851</strain>
    </source>
</reference>
<organism evidence="2 3">
    <name type="scientific">Slackia equolifaciens</name>
    <dbReference type="NCBI Taxonomy" id="498718"/>
    <lineage>
        <taxon>Bacteria</taxon>
        <taxon>Bacillati</taxon>
        <taxon>Actinomycetota</taxon>
        <taxon>Coriobacteriia</taxon>
        <taxon>Eggerthellales</taxon>
        <taxon>Eggerthellaceae</taxon>
        <taxon>Slackia</taxon>
    </lineage>
</organism>
<keyword evidence="1" id="KW-1133">Transmembrane helix</keyword>
<sequence length="90" mass="10147">MDELYEYIYLFHMPLFVCVSGFFAKSTVKNGCLRAELISSIVALAISFQLVLITIEHHGGPITKTPLSFESAPWYLIALAVWHQLTPLFS</sequence>
<dbReference type="Proteomes" id="UP000269591">
    <property type="component" value="Unassembled WGS sequence"/>
</dbReference>
<proteinExistence type="predicted"/>
<name>A0A3N0B3F8_9ACTN</name>
<dbReference type="EMBL" id="QIBX01000002">
    <property type="protein sequence ID" value="RNL41364.1"/>
    <property type="molecule type" value="Genomic_DNA"/>
</dbReference>
<evidence type="ECO:0000256" key="1">
    <source>
        <dbReference type="SAM" id="Phobius"/>
    </source>
</evidence>
<accession>A0A3N0B3F8</accession>
<gene>
    <name evidence="2" type="ORF">DMP06_01900</name>
</gene>
<keyword evidence="1" id="KW-0812">Transmembrane</keyword>
<dbReference type="RefSeq" id="WP_123208062.1">
    <property type="nucleotide sequence ID" value="NZ_JBHTHO010000007.1"/>
</dbReference>
<dbReference type="AlphaFoldDB" id="A0A3N0B3F8"/>
<feature type="transmembrane region" description="Helical" evidence="1">
    <location>
        <begin position="37"/>
        <end position="55"/>
    </location>
</feature>
<protein>
    <recommendedName>
        <fullName evidence="4">Acyltransferase 3 domain-containing protein</fullName>
    </recommendedName>
</protein>